<evidence type="ECO:0000256" key="2">
    <source>
        <dbReference type="ARBA" id="ARBA00022598"/>
    </source>
</evidence>
<dbReference type="SUPFAM" id="SSF52374">
    <property type="entry name" value="Nucleotidylyl transferase"/>
    <property type="match status" value="1"/>
</dbReference>
<accession>X0YFC8</accession>
<keyword evidence="3" id="KW-0547">Nucleotide-binding</keyword>
<evidence type="ECO:0000256" key="5">
    <source>
        <dbReference type="ARBA" id="ARBA00022917"/>
    </source>
</evidence>
<keyword evidence="6" id="KW-0030">Aminoacyl-tRNA synthetase</keyword>
<dbReference type="Gene3D" id="3.40.50.620">
    <property type="entry name" value="HUPs"/>
    <property type="match status" value="1"/>
</dbReference>
<dbReference type="InterPro" id="IPR014729">
    <property type="entry name" value="Rossmann-like_a/b/a_fold"/>
</dbReference>
<evidence type="ECO:0000256" key="6">
    <source>
        <dbReference type="ARBA" id="ARBA00023146"/>
    </source>
</evidence>
<protein>
    <recommendedName>
        <fullName evidence="1">isoleucine--tRNA ligase</fullName>
        <ecNumber evidence="1">6.1.1.5</ecNumber>
    </recommendedName>
</protein>
<name>X0YFC8_9ZZZZ</name>
<organism evidence="9">
    <name type="scientific">marine sediment metagenome</name>
    <dbReference type="NCBI Taxonomy" id="412755"/>
    <lineage>
        <taxon>unclassified sequences</taxon>
        <taxon>metagenomes</taxon>
        <taxon>ecological metagenomes</taxon>
    </lineage>
</organism>
<sequence>MNRLRNGYLIENIVDYWSKNDIFTKLREKNRSGETFSFYDGPITANNPMGVHHAWGRTLKDVFQRYQAMKGKHQRYQNGFDCQGLWLEVEVEKALGLNSKKEIIDYGLEKFAQACKKRVNHFAAVITQQSIRLGQWMDWSNSYYTYDDNNIEHIWYFLKKCHENGWLYLGTRVLPWCYRCGTSLSSHEQSDSYEELTHEAVYIKLPFKNETQTYFMVWTTTPWTLTANVALAVNPELDYLIIQKDQEKFVLAKGTQDVLDRPWDILDFIKGKELLEKRYIGPFDDLTAQKEVKSKKVIPWDEVSNLEGTGVVHIAPGCGEEDYELSKKYNLDVIAPIDGEAKYIEGFDYLTGFTITEAFDLILEKLKSKGFLYKTNQIFTNSVKTIF</sequence>
<dbReference type="GO" id="GO:0005524">
    <property type="term" value="F:ATP binding"/>
    <property type="evidence" value="ECO:0007669"/>
    <property type="project" value="UniProtKB-KW"/>
</dbReference>
<comment type="caution">
    <text evidence="9">The sequence shown here is derived from an EMBL/GenBank/DDBJ whole genome shotgun (WGS) entry which is preliminary data.</text>
</comment>
<dbReference type="GO" id="GO:0006428">
    <property type="term" value="P:isoleucyl-tRNA aminoacylation"/>
    <property type="evidence" value="ECO:0007669"/>
    <property type="project" value="InterPro"/>
</dbReference>
<keyword evidence="4" id="KW-0067">ATP-binding</keyword>
<dbReference type="PRINTS" id="PR00984">
    <property type="entry name" value="TRNASYNTHILE"/>
</dbReference>
<evidence type="ECO:0000256" key="1">
    <source>
        <dbReference type="ARBA" id="ARBA00013165"/>
    </source>
</evidence>
<evidence type="ECO:0000256" key="4">
    <source>
        <dbReference type="ARBA" id="ARBA00022840"/>
    </source>
</evidence>
<proteinExistence type="predicted"/>
<dbReference type="EC" id="6.1.1.5" evidence="1"/>
<feature type="domain" description="Aminoacyl-tRNA synthetase class Ia" evidence="8">
    <location>
        <begin position="13"/>
        <end position="197"/>
    </location>
</feature>
<dbReference type="PANTHER" id="PTHR42780">
    <property type="entry name" value="SOLEUCYL-TRNA SYNTHETASE"/>
    <property type="match status" value="1"/>
</dbReference>
<dbReference type="PANTHER" id="PTHR42780:SF1">
    <property type="entry name" value="ISOLEUCINE--TRNA LIGASE, CYTOPLASMIC"/>
    <property type="match status" value="1"/>
</dbReference>
<evidence type="ECO:0000259" key="8">
    <source>
        <dbReference type="Pfam" id="PF00133"/>
    </source>
</evidence>
<keyword evidence="2" id="KW-0436">Ligase</keyword>
<dbReference type="GO" id="GO:0004822">
    <property type="term" value="F:isoleucine-tRNA ligase activity"/>
    <property type="evidence" value="ECO:0007669"/>
    <property type="project" value="UniProtKB-EC"/>
</dbReference>
<gene>
    <name evidence="9" type="ORF">S01H4_13274</name>
</gene>
<evidence type="ECO:0000256" key="7">
    <source>
        <dbReference type="ARBA" id="ARBA00048359"/>
    </source>
</evidence>
<dbReference type="InterPro" id="IPR023586">
    <property type="entry name" value="Ile-tRNA-ligase_type2"/>
</dbReference>
<comment type="catalytic activity">
    <reaction evidence="7">
        <text>tRNA(Ile) + L-isoleucine + ATP = L-isoleucyl-tRNA(Ile) + AMP + diphosphate</text>
        <dbReference type="Rhea" id="RHEA:11060"/>
        <dbReference type="Rhea" id="RHEA-COMP:9666"/>
        <dbReference type="Rhea" id="RHEA-COMP:9695"/>
        <dbReference type="ChEBI" id="CHEBI:30616"/>
        <dbReference type="ChEBI" id="CHEBI:33019"/>
        <dbReference type="ChEBI" id="CHEBI:58045"/>
        <dbReference type="ChEBI" id="CHEBI:78442"/>
        <dbReference type="ChEBI" id="CHEBI:78528"/>
        <dbReference type="ChEBI" id="CHEBI:456215"/>
        <dbReference type="EC" id="6.1.1.5"/>
    </reaction>
</comment>
<dbReference type="InterPro" id="IPR009008">
    <property type="entry name" value="Val/Leu/Ile-tRNA-synth_edit"/>
</dbReference>
<dbReference type="SUPFAM" id="SSF50677">
    <property type="entry name" value="ValRS/IleRS/LeuRS editing domain"/>
    <property type="match status" value="1"/>
</dbReference>
<dbReference type="Pfam" id="PF00133">
    <property type="entry name" value="tRNA-synt_1"/>
    <property type="match status" value="1"/>
</dbReference>
<dbReference type="InterPro" id="IPR002300">
    <property type="entry name" value="aa-tRNA-synth_Ia"/>
</dbReference>
<dbReference type="GO" id="GO:0002161">
    <property type="term" value="F:aminoacyl-tRNA deacylase activity"/>
    <property type="evidence" value="ECO:0007669"/>
    <property type="project" value="InterPro"/>
</dbReference>
<dbReference type="InterPro" id="IPR002301">
    <property type="entry name" value="Ile-tRNA-ligase"/>
</dbReference>
<evidence type="ECO:0000313" key="9">
    <source>
        <dbReference type="EMBL" id="GAG54545.1"/>
    </source>
</evidence>
<evidence type="ECO:0000256" key="3">
    <source>
        <dbReference type="ARBA" id="ARBA00022741"/>
    </source>
</evidence>
<dbReference type="EMBL" id="BART01005854">
    <property type="protein sequence ID" value="GAG54545.1"/>
    <property type="molecule type" value="Genomic_DNA"/>
</dbReference>
<reference evidence="9" key="1">
    <citation type="journal article" date="2014" name="Front. Microbiol.">
        <title>High frequency of phylogenetically diverse reductive dehalogenase-homologous genes in deep subseafloor sedimentary metagenomes.</title>
        <authorList>
            <person name="Kawai M."/>
            <person name="Futagami T."/>
            <person name="Toyoda A."/>
            <person name="Takaki Y."/>
            <person name="Nishi S."/>
            <person name="Hori S."/>
            <person name="Arai W."/>
            <person name="Tsubouchi T."/>
            <person name="Morono Y."/>
            <person name="Uchiyama I."/>
            <person name="Ito T."/>
            <person name="Fujiyama A."/>
            <person name="Inagaki F."/>
            <person name="Takami H."/>
        </authorList>
    </citation>
    <scope>NUCLEOTIDE SEQUENCE</scope>
    <source>
        <strain evidence="9">Expedition CK06-06</strain>
    </source>
</reference>
<keyword evidence="5" id="KW-0648">Protein biosynthesis</keyword>
<dbReference type="Gene3D" id="3.90.740.10">
    <property type="entry name" value="Valyl/Leucyl/Isoleucyl-tRNA synthetase, editing domain"/>
    <property type="match status" value="1"/>
</dbReference>
<dbReference type="AlphaFoldDB" id="X0YFC8"/>